<dbReference type="GO" id="GO:0005634">
    <property type="term" value="C:nucleus"/>
    <property type="evidence" value="ECO:0007669"/>
    <property type="project" value="TreeGrafter"/>
</dbReference>
<keyword evidence="1" id="KW-0677">Repeat</keyword>
<dbReference type="InterPro" id="IPR036770">
    <property type="entry name" value="Ankyrin_rpt-contain_sf"/>
</dbReference>
<dbReference type="PROSITE" id="PS50297">
    <property type="entry name" value="ANK_REP_REGION"/>
    <property type="match status" value="2"/>
</dbReference>
<dbReference type="RefSeq" id="XP_056488246.1">
    <property type="nucleotide sequence ID" value="XM_056632695.1"/>
</dbReference>
<dbReference type="PANTHER" id="PTHR24189">
    <property type="entry name" value="MYOTROPHIN"/>
    <property type="match status" value="1"/>
</dbReference>
<dbReference type="PROSITE" id="PS50088">
    <property type="entry name" value="ANK_REPEAT"/>
    <property type="match status" value="2"/>
</dbReference>
<dbReference type="EMBL" id="JAPZBU010000008">
    <property type="protein sequence ID" value="KAJ5392568.1"/>
    <property type="molecule type" value="Genomic_DNA"/>
</dbReference>
<dbReference type="InterPro" id="IPR057517">
    <property type="entry name" value="SsdA-like_C"/>
</dbReference>
<dbReference type="Proteomes" id="UP001147747">
    <property type="component" value="Unassembled WGS sequence"/>
</dbReference>
<dbReference type="GeneID" id="81371675"/>
<dbReference type="SUPFAM" id="SSF48403">
    <property type="entry name" value="Ankyrin repeat"/>
    <property type="match status" value="1"/>
</dbReference>
<evidence type="ECO:0000313" key="6">
    <source>
        <dbReference type="Proteomes" id="UP001147747"/>
    </source>
</evidence>
<dbReference type="SMART" id="SM00248">
    <property type="entry name" value="ANK"/>
    <property type="match status" value="2"/>
</dbReference>
<reference evidence="5" key="2">
    <citation type="journal article" date="2023" name="IMA Fungus">
        <title>Comparative genomic study of the Penicillium genus elucidates a diverse pangenome and 15 lateral gene transfer events.</title>
        <authorList>
            <person name="Petersen C."/>
            <person name="Sorensen T."/>
            <person name="Nielsen M.R."/>
            <person name="Sondergaard T.E."/>
            <person name="Sorensen J.L."/>
            <person name="Fitzpatrick D.A."/>
            <person name="Frisvad J.C."/>
            <person name="Nielsen K.L."/>
        </authorList>
    </citation>
    <scope>NUCLEOTIDE SEQUENCE</scope>
    <source>
        <strain evidence="5">IBT 29677</strain>
    </source>
</reference>
<keyword evidence="2 3" id="KW-0040">ANK repeat</keyword>
<reference evidence="5" key="1">
    <citation type="submission" date="2022-12" db="EMBL/GenBank/DDBJ databases">
        <authorList>
            <person name="Petersen C."/>
        </authorList>
    </citation>
    <scope>NUCLEOTIDE SEQUENCE</scope>
    <source>
        <strain evidence="5">IBT 29677</strain>
    </source>
</reference>
<sequence length="445" mass="50795">MDTLPKADVIWWNATSYFIKCPFCEEIHRHGINWKGHKVRYSHCERMKEYLCCFPMNDEGEVAYEIDKKRGRYTNICVPHDGDDERDSDVDHLALELVLKAKATAQRRQRRIILHEDSKEVIVKDRGDHAESFEMKRILEAMADCVQGDVKAVQKYLHAAIEGQIFIQGEDHDGKTTLIMAAAGQSSEMVLLLIKNGADVDAKDRNGRTALMEAALFGWVDNVKVLLTHNADKKIRDDDNRLAIDFAQDHNKNRREIYARSGGDLAHSSSSRPRLGYIEDTFSRDIDRKEIVQLLGGDTRSSSIVLERPPTLSLPNSYSFKPSRSFGQDSLVLCGPIEQYPITKSWKTVAHLERGGKFPSIGAMSGWSHCSAQSLRVDGRQWTDEVFYISEKVGHYLTPSSWDHEKAGQFNACHAEKQLIAYFIDRHVFLPRDSVPDVDWRRKFN</sequence>
<dbReference type="OrthoDB" id="341259at2759"/>
<proteinExistence type="predicted"/>
<dbReference type="Pfam" id="PF24120">
    <property type="entry name" value="SsdA_C"/>
    <property type="match status" value="1"/>
</dbReference>
<dbReference type="GO" id="GO:0005737">
    <property type="term" value="C:cytoplasm"/>
    <property type="evidence" value="ECO:0007669"/>
    <property type="project" value="TreeGrafter"/>
</dbReference>
<evidence type="ECO:0000313" key="5">
    <source>
        <dbReference type="EMBL" id="KAJ5392568.1"/>
    </source>
</evidence>
<evidence type="ECO:0000259" key="4">
    <source>
        <dbReference type="Pfam" id="PF24120"/>
    </source>
</evidence>
<evidence type="ECO:0000256" key="1">
    <source>
        <dbReference type="ARBA" id="ARBA00022737"/>
    </source>
</evidence>
<feature type="repeat" description="ANK" evidence="3">
    <location>
        <begin position="173"/>
        <end position="205"/>
    </location>
</feature>
<gene>
    <name evidence="5" type="ORF">N7509_008058</name>
</gene>
<protein>
    <recommendedName>
        <fullName evidence="4">Single-strand DNA deaminase toxin A-like C-terminal domain-containing protein</fullName>
    </recommendedName>
</protein>
<evidence type="ECO:0000256" key="2">
    <source>
        <dbReference type="ARBA" id="ARBA00023043"/>
    </source>
</evidence>
<accession>A0A9W9W016</accession>
<dbReference type="Gene3D" id="1.25.40.20">
    <property type="entry name" value="Ankyrin repeat-containing domain"/>
    <property type="match status" value="1"/>
</dbReference>
<evidence type="ECO:0000256" key="3">
    <source>
        <dbReference type="PROSITE-ProRule" id="PRU00023"/>
    </source>
</evidence>
<feature type="repeat" description="ANK" evidence="3">
    <location>
        <begin position="206"/>
        <end position="238"/>
    </location>
</feature>
<dbReference type="AlphaFoldDB" id="A0A9W9W016"/>
<dbReference type="PANTHER" id="PTHR24189:SF71">
    <property type="entry name" value="ANKYRIN REPEAT DOMAIN 39"/>
    <property type="match status" value="1"/>
</dbReference>
<dbReference type="InterPro" id="IPR050745">
    <property type="entry name" value="Multifunctional_regulatory"/>
</dbReference>
<dbReference type="InterPro" id="IPR002110">
    <property type="entry name" value="Ankyrin_rpt"/>
</dbReference>
<dbReference type="Pfam" id="PF12796">
    <property type="entry name" value="Ank_2"/>
    <property type="match status" value="1"/>
</dbReference>
<name>A0A9W9W016_9EURO</name>
<feature type="domain" description="Single-strand DNA deaminase toxin A-like C-terminal" evidence="4">
    <location>
        <begin position="363"/>
        <end position="420"/>
    </location>
</feature>
<keyword evidence="6" id="KW-1185">Reference proteome</keyword>
<comment type="caution">
    <text evidence="5">The sequence shown here is derived from an EMBL/GenBank/DDBJ whole genome shotgun (WGS) entry which is preliminary data.</text>
</comment>
<organism evidence="5 6">
    <name type="scientific">Penicillium cosmopolitanum</name>
    <dbReference type="NCBI Taxonomy" id="1131564"/>
    <lineage>
        <taxon>Eukaryota</taxon>
        <taxon>Fungi</taxon>
        <taxon>Dikarya</taxon>
        <taxon>Ascomycota</taxon>
        <taxon>Pezizomycotina</taxon>
        <taxon>Eurotiomycetes</taxon>
        <taxon>Eurotiomycetidae</taxon>
        <taxon>Eurotiales</taxon>
        <taxon>Aspergillaceae</taxon>
        <taxon>Penicillium</taxon>
    </lineage>
</organism>